<sequence length="90" mass="10347">MKTDQKKVNVILEYLLDMSGIILNVSDINNLLKKYSFDTNLFSTLLLLEDMKSKNYISGNRINHLPNEFYVSGLTEHGRKLALILRNSKS</sequence>
<gene>
    <name evidence="1" type="ORF">ERX55_02080</name>
</gene>
<comment type="caution">
    <text evidence="1">The sequence shown here is derived from an EMBL/GenBank/DDBJ whole genome shotgun (WGS) entry which is preliminary data.</text>
</comment>
<evidence type="ECO:0000313" key="2">
    <source>
        <dbReference type="Proteomes" id="UP000294843"/>
    </source>
</evidence>
<proteinExistence type="predicted"/>
<name>A0A4R6C2W2_9STAP</name>
<dbReference type="AlphaFoldDB" id="A0A4R6C2W2"/>
<organism evidence="1 2">
    <name type="scientific">Macrococcus bovicus</name>
    <dbReference type="NCBI Taxonomy" id="69968"/>
    <lineage>
        <taxon>Bacteria</taxon>
        <taxon>Bacillati</taxon>
        <taxon>Bacillota</taxon>
        <taxon>Bacilli</taxon>
        <taxon>Bacillales</taxon>
        <taxon>Staphylococcaceae</taxon>
        <taxon>Macrococcus</taxon>
    </lineage>
</organism>
<evidence type="ECO:0000313" key="1">
    <source>
        <dbReference type="EMBL" id="TDM15717.1"/>
    </source>
</evidence>
<protein>
    <submittedName>
        <fullName evidence="1">Uncharacterized protein</fullName>
    </submittedName>
</protein>
<dbReference type="RefSeq" id="WP_133450917.1">
    <property type="nucleotide sequence ID" value="NZ_SCWF01000001.1"/>
</dbReference>
<accession>A0A4R6C2W2</accession>
<dbReference type="EMBL" id="SCWF01000001">
    <property type="protein sequence ID" value="TDM15717.1"/>
    <property type="molecule type" value="Genomic_DNA"/>
</dbReference>
<dbReference type="Proteomes" id="UP000294843">
    <property type="component" value="Unassembled WGS sequence"/>
</dbReference>
<keyword evidence="2" id="KW-1185">Reference proteome</keyword>
<reference evidence="1 2" key="1">
    <citation type="submission" date="2019-01" db="EMBL/GenBank/DDBJ databases">
        <title>Draft genome sequences of the type strains of six Macrococcus species.</title>
        <authorList>
            <person name="Mazhar S."/>
            <person name="Altermann E."/>
            <person name="Hill C."/>
            <person name="Mcauliffe O."/>
        </authorList>
    </citation>
    <scope>NUCLEOTIDE SEQUENCE [LARGE SCALE GENOMIC DNA]</scope>
    <source>
        <strain evidence="1 2">ATCC 51825</strain>
    </source>
</reference>